<evidence type="ECO:0000259" key="10">
    <source>
        <dbReference type="Pfam" id="PF00593"/>
    </source>
</evidence>
<dbReference type="STRING" id="1346330.M472_19200"/>
<dbReference type="EMBL" id="ATDL01000004">
    <property type="protein sequence ID" value="ERJ60885.1"/>
    <property type="molecule type" value="Genomic_DNA"/>
</dbReference>
<dbReference type="InterPro" id="IPR037066">
    <property type="entry name" value="Plug_dom_sf"/>
</dbReference>
<evidence type="ECO:0000256" key="7">
    <source>
        <dbReference type="ARBA" id="ARBA00023237"/>
    </source>
</evidence>
<dbReference type="Gene3D" id="2.170.130.10">
    <property type="entry name" value="TonB-dependent receptor, plug domain"/>
    <property type="match status" value="1"/>
</dbReference>
<sequence length="1004" mass="113078">MKTLYVIFSSIGLLVVLYLLPVRAIAQDRTGDILKDSLKRPVEIEEVLINTGYQRIGKERATGAYSHLDSSKVKYGVGMGILERLADQVPGLIFNNVGTKAINNNNILIRGQSTIQSRTDPLIVIDNFPFDGDMSAINPEDVESITVLRDAVATSIWGARAGNGVIVITTKQGKYNAKAKLTLSSTYTIGQRPDLSYRQAISNADYIDIEKELFAKGVYNNDIISTAKLPLSEVVEFLLEKKNYPERGGEIDQQIEALKGYDLRTDLSRYAYRNSSLRQLSLNLSGGSSNYRYYLSGGTDKNLESLKGNNMDRYTVRFDNVLKVLGERVEINPQVNYSNSSSSRFYIPVKFSSLYPYARLVDQHGVGRGLALDYSSRFIEEANDLGFYDWSYNLLDEIERSNNSVRNHDLRFNLRTDVDLSRGFALSLNYQHLLKFGSGKTLNDKVDYFTRSLLNQYSSINAEGVVSSAIPTGSILDYSNETAKGYNFRSQLSYAGQDRFTGLHVIAGYEISDNKLQSLISREYGYDQDYGIFSQVDYKTSFVQYPNSNIRGQIPFVNKENETVDRFVSLYGNASYEWRNRYSLSSSVRWDRSNLFGVKTNQKGVPLYSIGGAWNIKNELLTNNTFFDALKLRLTYGSSGNVNRSLSAYTTARFSAFTAGTGLKFANVVNPPNPQLRWEQVTMQNVGLDLSVLDRRLNATIDYYRKKGKDIIGESPLPPQTGVAAFIGNTAHTVGSGLDVTVGTGNTVGVVKWTTDLLYHFERERVTTYLKDNITARSYTENTSQPAVGFPLYAFYSYRSAGLDPGNGSPRGYLNGEPSVDYAKIMSSTKFEDLVYHGSARPTHFGSFRNSFLFKGVTLSFTLNFKLGYYFRRESIDFNSLIQGKGGHTDYYDRWQKSGDETTTYVPSAPLAVNANRHTFYRYSDVLVERGDHIRFQDIKLSYEFDRLLKKDWVRSATLFVFANNIGLLWAKNKRHIDPDVLPLVNSFRSPTPFSLSMGLQFNL</sequence>
<reference evidence="12 13" key="1">
    <citation type="journal article" date="2013" name="Genome Announc.">
        <title>The Draft Genome Sequence of Sphingomonas paucimobilis Strain HER1398 (Proteobacteria), Host to the Giant PAU Phage, Indicates That It Is a Member of the Genus Sphingobacterium (Bacteroidetes).</title>
        <authorList>
            <person name="White R.A.III."/>
            <person name="Suttle C.A."/>
        </authorList>
    </citation>
    <scope>NUCLEOTIDE SEQUENCE [LARGE SCALE GENOMIC DNA]</scope>
    <source>
        <strain evidence="12 13">HER1398</strain>
    </source>
</reference>
<dbReference type="InterPro" id="IPR039426">
    <property type="entry name" value="TonB-dep_rcpt-like"/>
</dbReference>
<evidence type="ECO:0008006" key="14">
    <source>
        <dbReference type="Google" id="ProtNLM"/>
    </source>
</evidence>
<evidence type="ECO:0000256" key="1">
    <source>
        <dbReference type="ARBA" id="ARBA00004571"/>
    </source>
</evidence>
<evidence type="ECO:0000313" key="12">
    <source>
        <dbReference type="EMBL" id="ERJ60885.1"/>
    </source>
</evidence>
<evidence type="ECO:0000256" key="5">
    <source>
        <dbReference type="ARBA" id="ARBA00023077"/>
    </source>
</evidence>
<dbReference type="InterPro" id="IPR000531">
    <property type="entry name" value="Beta-barrel_TonB"/>
</dbReference>
<evidence type="ECO:0000256" key="6">
    <source>
        <dbReference type="ARBA" id="ARBA00023136"/>
    </source>
</evidence>
<dbReference type="NCBIfam" id="TIGR04057">
    <property type="entry name" value="SusC_RagA_signa"/>
    <property type="match status" value="1"/>
</dbReference>
<dbReference type="Gene3D" id="2.40.170.20">
    <property type="entry name" value="TonB-dependent receptor, beta-barrel domain"/>
    <property type="match status" value="1"/>
</dbReference>
<keyword evidence="13" id="KW-1185">Reference proteome</keyword>
<dbReference type="NCBIfam" id="TIGR04056">
    <property type="entry name" value="OMP_RagA_SusC"/>
    <property type="match status" value="1"/>
</dbReference>
<proteinExistence type="inferred from homology"/>
<protein>
    <recommendedName>
        <fullName evidence="14">TonB-dependent receptor plug domain-containing protein</fullName>
    </recommendedName>
</protein>
<evidence type="ECO:0000256" key="8">
    <source>
        <dbReference type="PROSITE-ProRule" id="PRU01360"/>
    </source>
</evidence>
<dbReference type="OrthoDB" id="9768177at2"/>
<dbReference type="PROSITE" id="PS52016">
    <property type="entry name" value="TONB_DEPENDENT_REC_3"/>
    <property type="match status" value="1"/>
</dbReference>
<feature type="domain" description="TonB-dependent receptor plug" evidence="11">
    <location>
        <begin position="84"/>
        <end position="165"/>
    </location>
</feature>
<evidence type="ECO:0000256" key="4">
    <source>
        <dbReference type="ARBA" id="ARBA00022692"/>
    </source>
</evidence>
<dbReference type="InterPro" id="IPR036942">
    <property type="entry name" value="Beta-barrel_TonB_sf"/>
</dbReference>
<gene>
    <name evidence="12" type="ORF">M472_19200</name>
</gene>
<evidence type="ECO:0000313" key="13">
    <source>
        <dbReference type="Proteomes" id="UP000016584"/>
    </source>
</evidence>
<comment type="subcellular location">
    <subcellularLocation>
        <location evidence="1 8">Cell outer membrane</location>
        <topology evidence="1 8">Multi-pass membrane protein</topology>
    </subcellularLocation>
</comment>
<dbReference type="InterPro" id="IPR023997">
    <property type="entry name" value="TonB-dep_OMP_SusC/RagA_CS"/>
</dbReference>
<keyword evidence="5 9" id="KW-0798">TonB box</keyword>
<dbReference type="AlphaFoldDB" id="U2I036"/>
<dbReference type="SUPFAM" id="SSF56935">
    <property type="entry name" value="Porins"/>
    <property type="match status" value="1"/>
</dbReference>
<dbReference type="PATRIC" id="fig|1346330.5.peg.801"/>
<keyword evidence="2 8" id="KW-0813">Transport</keyword>
<dbReference type="Pfam" id="PF07715">
    <property type="entry name" value="Plug"/>
    <property type="match status" value="1"/>
</dbReference>
<organism evidence="12 13">
    <name type="scientific">Sphingobacterium paucimobilis HER1398</name>
    <dbReference type="NCBI Taxonomy" id="1346330"/>
    <lineage>
        <taxon>Bacteria</taxon>
        <taxon>Pseudomonadati</taxon>
        <taxon>Bacteroidota</taxon>
        <taxon>Sphingobacteriia</taxon>
        <taxon>Sphingobacteriales</taxon>
        <taxon>Sphingobacteriaceae</taxon>
        <taxon>Sphingobacterium</taxon>
    </lineage>
</organism>
<keyword evidence="3 8" id="KW-1134">Transmembrane beta strand</keyword>
<dbReference type="RefSeq" id="WP_021068982.1">
    <property type="nucleotide sequence ID" value="NZ_ATDL01000004.1"/>
</dbReference>
<dbReference type="InterPro" id="IPR023996">
    <property type="entry name" value="TonB-dep_OMP_SusC/RagA"/>
</dbReference>
<keyword evidence="7 8" id="KW-0998">Cell outer membrane</keyword>
<comment type="similarity">
    <text evidence="8 9">Belongs to the TonB-dependent receptor family.</text>
</comment>
<dbReference type="Proteomes" id="UP000016584">
    <property type="component" value="Unassembled WGS sequence"/>
</dbReference>
<dbReference type="eggNOG" id="COG1629">
    <property type="taxonomic scope" value="Bacteria"/>
</dbReference>
<evidence type="ECO:0000256" key="2">
    <source>
        <dbReference type="ARBA" id="ARBA00022448"/>
    </source>
</evidence>
<evidence type="ECO:0000256" key="3">
    <source>
        <dbReference type="ARBA" id="ARBA00022452"/>
    </source>
</evidence>
<dbReference type="InterPro" id="IPR012910">
    <property type="entry name" value="Plug_dom"/>
</dbReference>
<evidence type="ECO:0000256" key="9">
    <source>
        <dbReference type="RuleBase" id="RU003357"/>
    </source>
</evidence>
<keyword evidence="6 8" id="KW-0472">Membrane</keyword>
<dbReference type="Pfam" id="PF00593">
    <property type="entry name" value="TonB_dep_Rec_b-barrel"/>
    <property type="match status" value="1"/>
</dbReference>
<accession>U2I036</accession>
<dbReference type="GO" id="GO:0009279">
    <property type="term" value="C:cell outer membrane"/>
    <property type="evidence" value="ECO:0007669"/>
    <property type="project" value="UniProtKB-SubCell"/>
</dbReference>
<evidence type="ECO:0000259" key="11">
    <source>
        <dbReference type="Pfam" id="PF07715"/>
    </source>
</evidence>
<feature type="domain" description="TonB-dependent receptor-like beta-barrel" evidence="10">
    <location>
        <begin position="382"/>
        <end position="966"/>
    </location>
</feature>
<comment type="caution">
    <text evidence="12">The sequence shown here is derived from an EMBL/GenBank/DDBJ whole genome shotgun (WGS) entry which is preliminary data.</text>
</comment>
<name>U2I036_9SPHI</name>
<keyword evidence="4 8" id="KW-0812">Transmembrane</keyword>